<proteinExistence type="predicted"/>
<keyword evidence="2" id="KW-0812">Transmembrane</keyword>
<evidence type="ECO:0000256" key="2">
    <source>
        <dbReference type="SAM" id="Phobius"/>
    </source>
</evidence>
<feature type="compositionally biased region" description="Gly residues" evidence="1">
    <location>
        <begin position="1"/>
        <end position="16"/>
    </location>
</feature>
<feature type="compositionally biased region" description="Low complexity" evidence="1">
    <location>
        <begin position="135"/>
        <end position="145"/>
    </location>
</feature>
<dbReference type="InterPro" id="IPR002372">
    <property type="entry name" value="PQQ_rpt_dom"/>
</dbReference>
<keyword evidence="2" id="KW-1133">Transmembrane helix</keyword>
<feature type="transmembrane region" description="Helical" evidence="2">
    <location>
        <begin position="172"/>
        <end position="193"/>
    </location>
</feature>
<protein>
    <submittedName>
        <fullName evidence="4">PQQ-binding-like beta-propeller repeat protein</fullName>
    </submittedName>
</protein>
<dbReference type="Gene3D" id="2.130.10.10">
    <property type="entry name" value="YVTN repeat-like/Quinoprotein amine dehydrogenase"/>
    <property type="match status" value="1"/>
</dbReference>
<evidence type="ECO:0000313" key="5">
    <source>
        <dbReference type="Proteomes" id="UP001582793"/>
    </source>
</evidence>
<accession>A0ABV5CTG8</accession>
<feature type="non-terminal residue" evidence="4">
    <location>
        <position position="1"/>
    </location>
</feature>
<name>A0ABV5CTG8_9ACTN</name>
<dbReference type="RefSeq" id="WP_375735169.1">
    <property type="nucleotide sequence ID" value="NZ_JBCGDC010000055.1"/>
</dbReference>
<feature type="compositionally biased region" description="Low complexity" evidence="1">
    <location>
        <begin position="108"/>
        <end position="127"/>
    </location>
</feature>
<feature type="region of interest" description="Disordered" evidence="1">
    <location>
        <begin position="1"/>
        <end position="162"/>
    </location>
</feature>
<feature type="compositionally biased region" description="Pro residues" evidence="1">
    <location>
        <begin position="55"/>
        <end position="64"/>
    </location>
</feature>
<organism evidence="4 5">
    <name type="scientific">Polymorphospora lycopeni</name>
    <dbReference type="NCBI Taxonomy" id="3140240"/>
    <lineage>
        <taxon>Bacteria</taxon>
        <taxon>Bacillati</taxon>
        <taxon>Actinomycetota</taxon>
        <taxon>Actinomycetes</taxon>
        <taxon>Micromonosporales</taxon>
        <taxon>Micromonosporaceae</taxon>
        <taxon>Polymorphospora</taxon>
    </lineage>
</organism>
<reference evidence="4 5" key="1">
    <citation type="submission" date="2024-04" db="EMBL/GenBank/DDBJ databases">
        <title>Polymorphospora sp. isolated from Baiyangdian Lake in Xiong'an New Area.</title>
        <authorList>
            <person name="Zhang X."/>
            <person name="Liu J."/>
        </authorList>
    </citation>
    <scope>NUCLEOTIDE SEQUENCE [LARGE SCALE GENOMIC DNA]</scope>
    <source>
        <strain evidence="4 5">2-325</strain>
    </source>
</reference>
<dbReference type="PANTHER" id="PTHR34512">
    <property type="entry name" value="CELL SURFACE PROTEIN"/>
    <property type="match status" value="1"/>
</dbReference>
<evidence type="ECO:0000313" key="4">
    <source>
        <dbReference type="EMBL" id="MFB6395304.1"/>
    </source>
</evidence>
<dbReference type="PANTHER" id="PTHR34512:SF30">
    <property type="entry name" value="OUTER MEMBRANE PROTEIN ASSEMBLY FACTOR BAMB"/>
    <property type="match status" value="1"/>
</dbReference>
<dbReference type="SUPFAM" id="SSF50998">
    <property type="entry name" value="Quinoprotein alcohol dehydrogenase-like"/>
    <property type="match status" value="1"/>
</dbReference>
<dbReference type="Pfam" id="PF13360">
    <property type="entry name" value="PQQ_2"/>
    <property type="match status" value="1"/>
</dbReference>
<feature type="domain" description="Pyrrolo-quinoline quinone repeat" evidence="3">
    <location>
        <begin position="243"/>
        <end position="350"/>
    </location>
</feature>
<keyword evidence="2" id="KW-0472">Membrane</keyword>
<dbReference type="InterPro" id="IPR011047">
    <property type="entry name" value="Quinoprotein_ADH-like_sf"/>
</dbReference>
<sequence>GPAGAGTVPGGAGVGPAGAVVPSPSGPPVTSAPPYQSGTTYQAGTYASNAAGSPAAPPVSPGPAPGAGVASVPPYRPDSSSGPPYQQGVASAPPYRSGAPYGQGGPAAPGQPYPSGGPVGYPVSPASRPAPQPAAPVSAAPSASRYGGPPPRPTEPDREPVDVHGWRHRRSWWMGAGAAVAVVAVVAAAYLYFTGNRYADIEFKTFADVGTVKAGDTRPSRVFTRVVGNRAYAAYEREDNRLEIVAVDITTAKEVWRRQTTETSDDWAGISALPDGVIAYADRISDSEPRAMVVYDDDGDKLWTHQVRGNDWVFVFDGAAVVIDRTGNRVVGLDRRSGTQKWSHDNPRDQYDNAATAVYPVTTEKDISGPAMVDGSALAPDLGDDQRIVQVGADRSVRVIDVKSGEIVKSRPNVADPDDTVLAYGNRLFVGASESGYRIAAYDLESLGEPSIVYTAADAQGRLDAMVPCGDGRICLLETSSLDRKTTHLVAVNTEKDGEIWRKPSPDAQLVVPVGDHVITRPQSNSESKVFDADGDELVSQEGVAVRLDAANVLLFSEDLATYSASPSVAGLPVRAGEPVQLGQLKDVWPASCSWNTAQIICGTDEGFVVRRFTPE</sequence>
<feature type="compositionally biased region" description="Polar residues" evidence="1">
    <location>
        <begin position="36"/>
        <end position="46"/>
    </location>
</feature>
<gene>
    <name evidence="4" type="ORF">AAFH96_19640</name>
</gene>
<evidence type="ECO:0000256" key="1">
    <source>
        <dbReference type="SAM" id="MobiDB-lite"/>
    </source>
</evidence>
<keyword evidence="5" id="KW-1185">Reference proteome</keyword>
<dbReference type="InterPro" id="IPR015943">
    <property type="entry name" value="WD40/YVTN_repeat-like_dom_sf"/>
</dbReference>
<comment type="caution">
    <text evidence="4">The sequence shown here is derived from an EMBL/GenBank/DDBJ whole genome shotgun (WGS) entry which is preliminary data.</text>
</comment>
<evidence type="ECO:0000259" key="3">
    <source>
        <dbReference type="Pfam" id="PF13360"/>
    </source>
</evidence>
<dbReference type="Proteomes" id="UP001582793">
    <property type="component" value="Unassembled WGS sequence"/>
</dbReference>
<dbReference type="EMBL" id="JBCGDC010000055">
    <property type="protein sequence ID" value="MFB6395304.1"/>
    <property type="molecule type" value="Genomic_DNA"/>
</dbReference>